<feature type="transmembrane region" description="Helical" evidence="3">
    <location>
        <begin position="12"/>
        <end position="33"/>
    </location>
</feature>
<keyword evidence="3" id="KW-0812">Transmembrane</keyword>
<dbReference type="Proteomes" id="UP000054524">
    <property type="component" value="Unassembled WGS sequence"/>
</dbReference>
<sequence>MKIWLSRVIPGYIGLCRVISGYIGLSFYFSLFYNVNASYVAPLYYPHTKEVQEFLECVYAKGAYSGDEGDRLENIFNASTIEIDLVSLPGEIKFSLLPFRNWQKICITGSKHEKTVNILDLTTNDLIMKKLESILVNLERNMNILEIELKNMHMSYIPLSLENIPSLSALKFHNISYAWNADLSKPGITKTRTRSINIFTAIRYIQPLQYLSFHSCNIAVYDDTSGYAGLNRAISGYFGLFRVISGYTGLQPDNLKTAKFTDTDIHFINEFLWYYNITERNNKIHLIINNPTRYNKNAFLDLEEVYTSVDELSLYNFNMLFVNSGYLGVYQAISGSGLNRVFKAFRLINSDEIEEIHTDSYEEINGTMAFWSEILESANEVEISIYSLPAIKDIMHTTMPKLIIVDLSQQTRVQIISESISMVYMELSVNLPESTLFLIFENNFINGFINRCTSISIYIQEYYGNISGIFKVIMGIYTGELITVQFMEESFVYMEYIRDIPDIQIILRNLQSDYFQVKSGYLGLNRVMPSLTVSENSIKIGFSKELDKEEGDEGAVGEEEGDDEFFTDEAESNYV</sequence>
<keyword evidence="3" id="KW-1133">Transmembrane helix</keyword>
<proteinExistence type="predicted"/>
<dbReference type="AlphaFoldDB" id="A0A086J0X7"/>
<evidence type="ECO:0000313" key="5">
    <source>
        <dbReference type="Proteomes" id="UP000054524"/>
    </source>
</evidence>
<dbReference type="RefSeq" id="XP_052904350.1">
    <property type="nucleotide sequence ID" value="XM_053049400.1"/>
</dbReference>
<comment type="caution">
    <text evidence="4">The sequence shown here is derived from an EMBL/GenBank/DDBJ whole genome shotgun (WGS) entry which is preliminary data.</text>
</comment>
<keyword evidence="5" id="KW-1185">Reference proteome</keyword>
<feature type="coiled-coil region" evidence="1">
    <location>
        <begin position="128"/>
        <end position="155"/>
    </location>
</feature>
<evidence type="ECO:0000313" key="4">
    <source>
        <dbReference type="EMBL" id="KFG25795.1"/>
    </source>
</evidence>
<feature type="region of interest" description="Disordered" evidence="2">
    <location>
        <begin position="545"/>
        <end position="575"/>
    </location>
</feature>
<dbReference type="HOGENOM" id="CLU_502566_0_0_1"/>
<gene>
    <name evidence="4" type="ORF">NESG_01779</name>
</gene>
<feature type="compositionally biased region" description="Acidic residues" evidence="2">
    <location>
        <begin position="548"/>
        <end position="575"/>
    </location>
</feature>
<reference evidence="4 5" key="1">
    <citation type="journal article" date="2014" name="Genome Announc.">
        <title>Genome Sequence of the Microsporidian Species Nematocida sp1 Strain ERTm6 (ATCC PRA-372).</title>
        <authorList>
            <person name="Bakowski M.A."/>
            <person name="Priest M."/>
            <person name="Young S."/>
            <person name="Cuomo C.A."/>
            <person name="Troemel E.R."/>
        </authorList>
    </citation>
    <scope>NUCLEOTIDE SEQUENCE [LARGE SCALE GENOMIC DNA]</scope>
    <source>
        <strain evidence="4 5">ERTm6</strain>
    </source>
</reference>
<evidence type="ECO:0000256" key="1">
    <source>
        <dbReference type="SAM" id="Coils"/>
    </source>
</evidence>
<keyword evidence="1" id="KW-0175">Coiled coil</keyword>
<evidence type="ECO:0000256" key="3">
    <source>
        <dbReference type="SAM" id="Phobius"/>
    </source>
</evidence>
<organism evidence="4 5">
    <name type="scientific">Nematocida ausubeli (strain ATCC PRA-371 / ERTm2)</name>
    <name type="common">Nematode killer fungus</name>
    <dbReference type="NCBI Taxonomy" id="1913371"/>
    <lineage>
        <taxon>Eukaryota</taxon>
        <taxon>Fungi</taxon>
        <taxon>Fungi incertae sedis</taxon>
        <taxon>Microsporidia</taxon>
        <taxon>Nematocida</taxon>
    </lineage>
</organism>
<keyword evidence="3" id="KW-0472">Membrane</keyword>
<accession>A0A086J0X7</accession>
<name>A0A086J0X7_NEMA1</name>
<dbReference type="GeneID" id="77676752"/>
<dbReference type="EMBL" id="AKIJ01000004">
    <property type="protein sequence ID" value="KFG25795.1"/>
    <property type="molecule type" value="Genomic_DNA"/>
</dbReference>
<evidence type="ECO:0000256" key="2">
    <source>
        <dbReference type="SAM" id="MobiDB-lite"/>
    </source>
</evidence>
<protein>
    <submittedName>
        <fullName evidence="4">Uncharacterized protein</fullName>
    </submittedName>
</protein>